<sequence>MIAAILKISSAALHVEDKAPPPFLLPFEDGALSELTIFANDCSVHTGTPSEVTPFSAFRPPNVLSPADDMLWFTFMVFLDFVAVDAATVNVAGESVADAVAIILICTHNLNKSKIYIYIYKKAQKFEREIISCCKRSD</sequence>
<protein>
    <submittedName>
        <fullName evidence="1">Uncharacterized protein</fullName>
    </submittedName>
</protein>
<reference evidence="1" key="1">
    <citation type="journal article" date="2023" name="Plant J.">
        <title>Genome sequences and population genomics provide insights into the demographic history, inbreeding, and mutation load of two 'living fossil' tree species of Dipteronia.</title>
        <authorList>
            <person name="Feng Y."/>
            <person name="Comes H.P."/>
            <person name="Chen J."/>
            <person name="Zhu S."/>
            <person name="Lu R."/>
            <person name="Zhang X."/>
            <person name="Li P."/>
            <person name="Qiu J."/>
            <person name="Olsen K.M."/>
            <person name="Qiu Y."/>
        </authorList>
    </citation>
    <scope>NUCLEOTIDE SEQUENCE</scope>
    <source>
        <strain evidence="1">KIB01</strain>
    </source>
</reference>
<comment type="caution">
    <text evidence="1">The sequence shown here is derived from an EMBL/GenBank/DDBJ whole genome shotgun (WGS) entry which is preliminary data.</text>
</comment>
<organism evidence="1 2">
    <name type="scientific">Dipteronia dyeriana</name>
    <dbReference type="NCBI Taxonomy" id="168575"/>
    <lineage>
        <taxon>Eukaryota</taxon>
        <taxon>Viridiplantae</taxon>
        <taxon>Streptophyta</taxon>
        <taxon>Embryophyta</taxon>
        <taxon>Tracheophyta</taxon>
        <taxon>Spermatophyta</taxon>
        <taxon>Magnoliopsida</taxon>
        <taxon>eudicotyledons</taxon>
        <taxon>Gunneridae</taxon>
        <taxon>Pentapetalae</taxon>
        <taxon>rosids</taxon>
        <taxon>malvids</taxon>
        <taxon>Sapindales</taxon>
        <taxon>Sapindaceae</taxon>
        <taxon>Hippocastanoideae</taxon>
        <taxon>Acereae</taxon>
        <taxon>Dipteronia</taxon>
    </lineage>
</organism>
<dbReference type="AlphaFoldDB" id="A0AAD9XU46"/>
<accession>A0AAD9XU46</accession>
<proteinExistence type="predicted"/>
<keyword evidence="2" id="KW-1185">Reference proteome</keyword>
<dbReference type="Proteomes" id="UP001280121">
    <property type="component" value="Unassembled WGS sequence"/>
</dbReference>
<evidence type="ECO:0000313" key="2">
    <source>
        <dbReference type="Proteomes" id="UP001280121"/>
    </source>
</evidence>
<gene>
    <name evidence="1" type="ORF">Ddye_003781</name>
</gene>
<name>A0AAD9XU46_9ROSI</name>
<evidence type="ECO:0000313" key="1">
    <source>
        <dbReference type="EMBL" id="KAK2665207.1"/>
    </source>
</evidence>
<dbReference type="EMBL" id="JANJYI010000001">
    <property type="protein sequence ID" value="KAK2665207.1"/>
    <property type="molecule type" value="Genomic_DNA"/>
</dbReference>